<proteinExistence type="predicted"/>
<organism evidence="1 2">
    <name type="scientific">Deinococcus marmoris</name>
    <dbReference type="NCBI Taxonomy" id="249408"/>
    <lineage>
        <taxon>Bacteria</taxon>
        <taxon>Thermotogati</taxon>
        <taxon>Deinococcota</taxon>
        <taxon>Deinococci</taxon>
        <taxon>Deinococcales</taxon>
        <taxon>Deinococcaceae</taxon>
        <taxon>Deinococcus</taxon>
    </lineage>
</organism>
<evidence type="ECO:0000313" key="2">
    <source>
        <dbReference type="Proteomes" id="UP000186607"/>
    </source>
</evidence>
<dbReference type="STRING" id="249408.BOO71_0003379"/>
<comment type="caution">
    <text evidence="1">The sequence shown here is derived from an EMBL/GenBank/DDBJ whole genome shotgun (WGS) entry which is preliminary data.</text>
</comment>
<protein>
    <recommendedName>
        <fullName evidence="3">DUF1440 domain-containing protein</fullName>
    </recommendedName>
</protein>
<evidence type="ECO:0000313" key="1">
    <source>
        <dbReference type="EMBL" id="OLV19277.1"/>
    </source>
</evidence>
<sequence>MLVGAVAGLAGAYLKSAAEPPLQTLTEHYFPPTNAEKQMIGADPTGRIDHMPPAEMIEAAAEATGHEISKGQKLAAQQVVHYTLGAGLGAAYGLLAEYQPAVTRGAGVPAGAVMYVLTHGSAVPATGFQNPPWKLPLSAVLWEAGSHLVFGLGVELGRRALLALLEKAEA</sequence>
<gene>
    <name evidence="1" type="ORF">BOO71_0003379</name>
</gene>
<keyword evidence="2" id="KW-1185">Reference proteome</keyword>
<accession>A0A1U7P278</accession>
<dbReference type="EMBL" id="MSTI01000038">
    <property type="protein sequence ID" value="OLV19277.1"/>
    <property type="molecule type" value="Genomic_DNA"/>
</dbReference>
<dbReference type="Proteomes" id="UP000186607">
    <property type="component" value="Unassembled WGS sequence"/>
</dbReference>
<reference evidence="1 2" key="1">
    <citation type="submission" date="2017-01" db="EMBL/GenBank/DDBJ databases">
        <title>Genome Analysis of Deinococcus marmoris KOPRI26562.</title>
        <authorList>
            <person name="Kim J.H."/>
            <person name="Oh H.-M."/>
        </authorList>
    </citation>
    <scope>NUCLEOTIDE SEQUENCE [LARGE SCALE GENOMIC DNA]</scope>
    <source>
        <strain evidence="1 2">KOPRI26562</strain>
    </source>
</reference>
<dbReference type="InterPro" id="IPR009898">
    <property type="entry name" value="DUF1440"/>
</dbReference>
<name>A0A1U7P278_9DEIO</name>
<dbReference type="AlphaFoldDB" id="A0A1U7P278"/>
<dbReference type="eggNOG" id="COG3477">
    <property type="taxonomic scope" value="Bacteria"/>
</dbReference>
<dbReference type="Pfam" id="PF07274">
    <property type="entry name" value="DUF1440"/>
    <property type="match status" value="1"/>
</dbReference>
<evidence type="ECO:0008006" key="3">
    <source>
        <dbReference type="Google" id="ProtNLM"/>
    </source>
</evidence>